<dbReference type="InterPro" id="IPR005653">
    <property type="entry name" value="OstA-like_N"/>
</dbReference>
<dbReference type="Gene3D" id="2.60.450.10">
    <property type="entry name" value="Lipopolysaccharide (LPS) transport protein A like domain"/>
    <property type="match status" value="2"/>
</dbReference>
<accession>A0A2W7RZG3</accession>
<reference evidence="2 3" key="1">
    <citation type="submission" date="2018-06" db="EMBL/GenBank/DDBJ databases">
        <title>Genomic Encyclopedia of Archaeal and Bacterial Type Strains, Phase II (KMG-II): from individual species to whole genera.</title>
        <authorList>
            <person name="Goeker M."/>
        </authorList>
    </citation>
    <scope>NUCLEOTIDE SEQUENCE [LARGE SCALE GENOMIC DNA]</scope>
    <source>
        <strain evidence="2 3">DSM 23241</strain>
    </source>
</reference>
<sequence>MLGLLLSGKLWSQANNTNDTTGKKTITIIHADTYNFQNKDTAGQFIALVGHAEVQQNRTLFYADSIVLNQKLNILEAFGNVHINDADSVQTYSQYLKYLGKEKKAFLKNKVKLTDGKGVLTTNDLEYDTQIKIGKYVNGGKLVNGQSVLTSKEGTYYGDTRDVIFKKNVVLIDPEYKIYTDTLLYNINTNITTFISPSKIINGNRTILVTDGYYDLKNKVANFSKRPFIDDSTYTFTADYMAFNDSTGIGEFQGNAVYRSKDSTGGYDIIANKIKTNRKEDAFLATEQPILLIKQEKDSIYVGADTLRSGKLSTLIKTRPVPVIRDSLGAAERLLIDSAQIAKDTSNNRFIEAYHHVKIFSDSLQAVGDSLFYTQFDSAFRLFTHPIVWSNENQISGDTIYLFLANKKPKELSVFENALTISKAGNNYYNQVRGNSTHAFFNDGKINYIHTRGTPADNIYFVEDENHKFIGVNQSTCSVIDAYFKDGEIQKVLFINDLKGVMSPMKQANPESLKVRGFKWQDNLRPKNKYAVFSDLE</sequence>
<dbReference type="EMBL" id="QKZV01000001">
    <property type="protein sequence ID" value="PZX65654.1"/>
    <property type="molecule type" value="Genomic_DNA"/>
</dbReference>
<evidence type="ECO:0000313" key="2">
    <source>
        <dbReference type="EMBL" id="PZX65654.1"/>
    </source>
</evidence>
<proteinExistence type="predicted"/>
<dbReference type="Proteomes" id="UP000249720">
    <property type="component" value="Unassembled WGS sequence"/>
</dbReference>
<name>A0A2W7RZG3_9BACT</name>
<evidence type="ECO:0000313" key="3">
    <source>
        <dbReference type="Proteomes" id="UP000249720"/>
    </source>
</evidence>
<dbReference type="AlphaFoldDB" id="A0A2W7RZG3"/>
<evidence type="ECO:0000259" key="1">
    <source>
        <dbReference type="Pfam" id="PF13100"/>
    </source>
</evidence>
<comment type="caution">
    <text evidence="2">The sequence shown here is derived from an EMBL/GenBank/DDBJ whole genome shotgun (WGS) entry which is preliminary data.</text>
</comment>
<keyword evidence="3" id="KW-1185">Reference proteome</keyword>
<organism evidence="2 3">
    <name type="scientific">Hydrotalea sandarakina</name>
    <dbReference type="NCBI Taxonomy" id="1004304"/>
    <lineage>
        <taxon>Bacteria</taxon>
        <taxon>Pseudomonadati</taxon>
        <taxon>Bacteroidota</taxon>
        <taxon>Chitinophagia</taxon>
        <taxon>Chitinophagales</taxon>
        <taxon>Chitinophagaceae</taxon>
        <taxon>Hydrotalea</taxon>
    </lineage>
</organism>
<gene>
    <name evidence="2" type="ORF">LX80_00143</name>
</gene>
<protein>
    <submittedName>
        <fullName evidence="2">OstA-like protein</fullName>
    </submittedName>
</protein>
<feature type="domain" description="Organic solvent tolerance-like N-terminal" evidence="1">
    <location>
        <begin position="23"/>
        <end position="181"/>
    </location>
</feature>
<dbReference type="Pfam" id="PF13100">
    <property type="entry name" value="OstA_2"/>
    <property type="match status" value="1"/>
</dbReference>